<dbReference type="EMBL" id="LT906470">
    <property type="protein sequence ID" value="SNV67066.1"/>
    <property type="molecule type" value="Genomic_DNA"/>
</dbReference>
<dbReference type="Proteomes" id="UP000214973">
    <property type="component" value="Chromosome 1"/>
</dbReference>
<accession>A0A239Z8R1</accession>
<name>A0A239Z8R1_9FIRM</name>
<keyword evidence="2" id="KW-1185">Reference proteome</keyword>
<evidence type="ECO:0000313" key="1">
    <source>
        <dbReference type="EMBL" id="SNV67066.1"/>
    </source>
</evidence>
<evidence type="ECO:0000313" key="2">
    <source>
        <dbReference type="Proteomes" id="UP000214973"/>
    </source>
</evidence>
<dbReference type="KEGG" id="vrm:44547418_01090"/>
<gene>
    <name evidence="1" type="ORF">SAMEA44547418_01090</name>
</gene>
<protein>
    <submittedName>
        <fullName evidence="1">Uncharacterized protein</fullName>
    </submittedName>
</protein>
<dbReference type="AlphaFoldDB" id="A0A239Z8R1"/>
<reference evidence="1 2" key="1">
    <citation type="submission" date="2017-06" db="EMBL/GenBank/DDBJ databases">
        <authorList>
            <consortium name="Pathogen Informatics"/>
        </authorList>
    </citation>
    <scope>NUCLEOTIDE SEQUENCE [LARGE SCALE GENOMIC DNA]</scope>
    <source>
        <strain evidence="1 2">NCTC12018</strain>
    </source>
</reference>
<organism evidence="1 2">
    <name type="scientific">Veillonella rodentium</name>
    <dbReference type="NCBI Taxonomy" id="248315"/>
    <lineage>
        <taxon>Bacteria</taxon>
        <taxon>Bacillati</taxon>
        <taxon>Bacillota</taxon>
        <taxon>Negativicutes</taxon>
        <taxon>Veillonellales</taxon>
        <taxon>Veillonellaceae</taxon>
        <taxon>Veillonella</taxon>
    </lineage>
</organism>
<sequence length="137" mass="15895">MGALLLWIILSGGCLYGHIYFYNHQYSIAKQMELYTINMQVKSDYLTSEEAELLMRFQYGDTSYEQILESLRGEPLMIVSTVEHEKMLELTLLGSTESLFNWLNSVEKAESQHHVEIADIERKGNVVYMQCMIKSDK</sequence>
<proteinExistence type="predicted"/>